<feature type="region of interest" description="Disordered" evidence="1">
    <location>
        <begin position="25"/>
        <end position="52"/>
    </location>
</feature>
<reference evidence="3 4" key="1">
    <citation type="submission" date="2013-08" db="EMBL/GenBank/DDBJ databases">
        <authorList>
            <person name="Weinstock G."/>
            <person name="Sodergren E."/>
            <person name="Wylie T."/>
            <person name="Fulton L."/>
            <person name="Fulton R."/>
            <person name="Fronick C."/>
            <person name="O'Laughlin M."/>
            <person name="Godfrey J."/>
            <person name="Miner T."/>
            <person name="Herter B."/>
            <person name="Appelbaum E."/>
            <person name="Cordes M."/>
            <person name="Lek S."/>
            <person name="Wollam A."/>
            <person name="Pepin K.H."/>
            <person name="Palsikar V.B."/>
            <person name="Mitreva M."/>
            <person name="Wilson R.K."/>
        </authorList>
    </citation>
    <scope>NUCLEOTIDE SEQUENCE [LARGE SCALE GENOMIC DNA]</scope>
    <source>
        <strain evidence="3 4">ATCC 15930</strain>
    </source>
</reference>
<keyword evidence="4" id="KW-1185">Reference proteome</keyword>
<dbReference type="Proteomes" id="UP000027442">
    <property type="component" value="Unassembled WGS sequence"/>
</dbReference>
<evidence type="ECO:0008006" key="5">
    <source>
        <dbReference type="Google" id="ProtNLM"/>
    </source>
</evidence>
<proteinExistence type="predicted"/>
<feature type="signal peptide" evidence="2">
    <location>
        <begin position="1"/>
        <end position="19"/>
    </location>
</feature>
<dbReference type="PATRIC" id="fig|1122985.7.peg.1865"/>
<name>A0A069QQS8_HOYLO</name>
<evidence type="ECO:0000313" key="3">
    <source>
        <dbReference type="EMBL" id="KDR52166.1"/>
    </source>
</evidence>
<feature type="compositionally biased region" description="Polar residues" evidence="1">
    <location>
        <begin position="43"/>
        <end position="52"/>
    </location>
</feature>
<evidence type="ECO:0000256" key="2">
    <source>
        <dbReference type="SAM" id="SignalP"/>
    </source>
</evidence>
<accession>A0A069QQS8</accession>
<dbReference type="EMBL" id="JNGW01000076">
    <property type="protein sequence ID" value="KDR52166.1"/>
    <property type="molecule type" value="Genomic_DNA"/>
</dbReference>
<organism evidence="3 4">
    <name type="scientific">Hoylesella loescheii DSM 19665 = JCM 12249 = ATCC 15930</name>
    <dbReference type="NCBI Taxonomy" id="1122985"/>
    <lineage>
        <taxon>Bacteria</taxon>
        <taxon>Pseudomonadati</taxon>
        <taxon>Bacteroidota</taxon>
        <taxon>Bacteroidia</taxon>
        <taxon>Bacteroidales</taxon>
        <taxon>Prevotellaceae</taxon>
        <taxon>Hoylesella</taxon>
    </lineage>
</organism>
<evidence type="ECO:0000256" key="1">
    <source>
        <dbReference type="SAM" id="MobiDB-lite"/>
    </source>
</evidence>
<gene>
    <name evidence="3" type="ORF">HMPREF1991_01791</name>
</gene>
<dbReference type="HOGENOM" id="CLU_996991_0_0_10"/>
<keyword evidence="2" id="KW-0732">Signal</keyword>
<evidence type="ECO:0000313" key="4">
    <source>
        <dbReference type="Proteomes" id="UP000027442"/>
    </source>
</evidence>
<feature type="chain" id="PRO_5001665587" description="Outer membrane protein beta-barrel domain-containing protein" evidence="2">
    <location>
        <begin position="20"/>
        <end position="292"/>
    </location>
</feature>
<comment type="caution">
    <text evidence="3">The sequence shown here is derived from an EMBL/GenBank/DDBJ whole genome shotgun (WGS) entry which is preliminary data.</text>
</comment>
<protein>
    <recommendedName>
        <fullName evidence="5">Outer membrane protein beta-barrel domain-containing protein</fullName>
    </recommendedName>
</protein>
<sequence length="292" mass="32843">MKYACILVCVLLYCTNILAQEQKKHRKTARNTERPLPKPQFAEPNTTSSPAMTSAIAPNIQAKALSTADSIAIANRFWSANDSLDLRLSQPIPKQAMSLSTTPATDYNRNGQLGRWQGIDFYGQSYRETFPAMLVRQGAQLRLSRSWDNLSLSVYASADRYCTFHTATQFGIGGSLTYRFSAQASATLFGSYYSIQPYLSMAAFPYVNSSAYGGFFTLDNGRWGVDVGVQRRYDPYRGEWIVSPILTPQYHISKKFTIEIPVGEMVRDILEKTVFERRNSSPTIMPPSTYRP</sequence>
<dbReference type="AlphaFoldDB" id="A0A069QQS8"/>